<dbReference type="Proteomes" id="UP000031443">
    <property type="component" value="Unassembled WGS sequence"/>
</dbReference>
<evidence type="ECO:0000256" key="1">
    <source>
        <dbReference type="SAM" id="Coils"/>
    </source>
</evidence>
<protein>
    <submittedName>
        <fullName evidence="2">Uncharacterized protein</fullName>
    </submittedName>
</protein>
<sequence length="344" mass="40002">MQWLTKQQEELQKTLQAFQQSNQAERQALLAWQAEQQKTLQEFIQEQASVEQQLLHRLEVTGIGLVYTGVGDRPKIHNFNYENSDPIRGRAGVWFQLLPSPVRHEARAGRQGACPGPSARRCHPRAALEGLDLKLNWRKYLRMYCRKQPSTGEHNNRLSDLSLIPTEKYTHSHRVKSWMLLRAPVNRMTAGLTEIPLKLMERLLFILMGLGSGPITVLAILQHRTVTGDKEENVRQQYVQNLAKRCQHEDNCEEDMDTHVPESTGCGNWDIMAAVGLVDIVERQFWARQTSIDWWDRIVLQFYNQIYRPFPRYSHLEQWFSTFPDYLSTFQASICLTYTQVSPH</sequence>
<gene>
    <name evidence="2" type="ORF">UY3_04909</name>
</gene>
<keyword evidence="3" id="KW-1185">Reference proteome</keyword>
<evidence type="ECO:0000313" key="2">
    <source>
        <dbReference type="EMBL" id="EMP37844.1"/>
    </source>
</evidence>
<evidence type="ECO:0000313" key="3">
    <source>
        <dbReference type="Proteomes" id="UP000031443"/>
    </source>
</evidence>
<reference evidence="3" key="1">
    <citation type="journal article" date="2013" name="Nat. Genet.">
        <title>The draft genomes of soft-shell turtle and green sea turtle yield insights into the development and evolution of the turtle-specific body plan.</title>
        <authorList>
            <person name="Wang Z."/>
            <person name="Pascual-Anaya J."/>
            <person name="Zadissa A."/>
            <person name="Li W."/>
            <person name="Niimura Y."/>
            <person name="Huang Z."/>
            <person name="Li C."/>
            <person name="White S."/>
            <person name="Xiong Z."/>
            <person name="Fang D."/>
            <person name="Wang B."/>
            <person name="Ming Y."/>
            <person name="Chen Y."/>
            <person name="Zheng Y."/>
            <person name="Kuraku S."/>
            <person name="Pignatelli M."/>
            <person name="Herrero J."/>
            <person name="Beal K."/>
            <person name="Nozawa M."/>
            <person name="Li Q."/>
            <person name="Wang J."/>
            <person name="Zhang H."/>
            <person name="Yu L."/>
            <person name="Shigenobu S."/>
            <person name="Wang J."/>
            <person name="Liu J."/>
            <person name="Flicek P."/>
            <person name="Searle S."/>
            <person name="Wang J."/>
            <person name="Kuratani S."/>
            <person name="Yin Y."/>
            <person name="Aken B."/>
            <person name="Zhang G."/>
            <person name="Irie N."/>
        </authorList>
    </citation>
    <scope>NUCLEOTIDE SEQUENCE [LARGE SCALE GENOMIC DNA]</scope>
</reference>
<name>M7BKW7_CHEMY</name>
<dbReference type="EMBL" id="KB521139">
    <property type="protein sequence ID" value="EMP37844.1"/>
    <property type="molecule type" value="Genomic_DNA"/>
</dbReference>
<proteinExistence type="predicted"/>
<keyword evidence="1" id="KW-0175">Coiled coil</keyword>
<feature type="coiled-coil region" evidence="1">
    <location>
        <begin position="1"/>
        <end position="28"/>
    </location>
</feature>
<dbReference type="AlphaFoldDB" id="M7BKW7"/>
<accession>M7BKW7</accession>
<organism evidence="2 3">
    <name type="scientific">Chelonia mydas</name>
    <name type="common">Green sea-turtle</name>
    <name type="synonym">Chelonia agassizi</name>
    <dbReference type="NCBI Taxonomy" id="8469"/>
    <lineage>
        <taxon>Eukaryota</taxon>
        <taxon>Metazoa</taxon>
        <taxon>Chordata</taxon>
        <taxon>Craniata</taxon>
        <taxon>Vertebrata</taxon>
        <taxon>Euteleostomi</taxon>
        <taxon>Archelosauria</taxon>
        <taxon>Testudinata</taxon>
        <taxon>Testudines</taxon>
        <taxon>Cryptodira</taxon>
        <taxon>Durocryptodira</taxon>
        <taxon>Americhelydia</taxon>
        <taxon>Chelonioidea</taxon>
        <taxon>Cheloniidae</taxon>
        <taxon>Chelonia</taxon>
    </lineage>
</organism>